<accession>A0AAE0K0L7</accession>
<keyword evidence="1" id="KW-0472">Membrane</keyword>
<feature type="transmembrane region" description="Helical" evidence="1">
    <location>
        <begin position="103"/>
        <end position="126"/>
    </location>
</feature>
<organism evidence="2 3">
    <name type="scientific">Podospora didyma</name>
    <dbReference type="NCBI Taxonomy" id="330526"/>
    <lineage>
        <taxon>Eukaryota</taxon>
        <taxon>Fungi</taxon>
        <taxon>Dikarya</taxon>
        <taxon>Ascomycota</taxon>
        <taxon>Pezizomycotina</taxon>
        <taxon>Sordariomycetes</taxon>
        <taxon>Sordariomycetidae</taxon>
        <taxon>Sordariales</taxon>
        <taxon>Podosporaceae</taxon>
        <taxon>Podospora</taxon>
    </lineage>
</organism>
<comment type="caution">
    <text evidence="2">The sequence shown here is derived from an EMBL/GenBank/DDBJ whole genome shotgun (WGS) entry which is preliminary data.</text>
</comment>
<keyword evidence="1" id="KW-0812">Transmembrane</keyword>
<keyword evidence="1" id="KW-1133">Transmembrane helix</keyword>
<dbReference type="PANTHER" id="PTHR35394:SF5">
    <property type="entry name" value="DUF3176 DOMAIN-CONTAINING PROTEIN"/>
    <property type="match status" value="1"/>
</dbReference>
<dbReference type="EMBL" id="JAULSW010000011">
    <property type="protein sequence ID" value="KAK3367838.1"/>
    <property type="molecule type" value="Genomic_DNA"/>
</dbReference>
<proteinExistence type="predicted"/>
<dbReference type="Pfam" id="PF11374">
    <property type="entry name" value="DUF3176"/>
    <property type="match status" value="1"/>
</dbReference>
<feature type="transmembrane region" description="Helical" evidence="1">
    <location>
        <begin position="31"/>
        <end position="50"/>
    </location>
</feature>
<name>A0AAE0K0L7_9PEZI</name>
<dbReference type="InterPro" id="IPR021514">
    <property type="entry name" value="DUF3176"/>
</dbReference>
<dbReference type="PANTHER" id="PTHR35394">
    <property type="entry name" value="DUF3176 DOMAIN-CONTAINING PROTEIN"/>
    <property type="match status" value="1"/>
</dbReference>
<reference evidence="2" key="1">
    <citation type="journal article" date="2023" name="Mol. Phylogenet. Evol.">
        <title>Genome-scale phylogeny and comparative genomics of the fungal order Sordariales.</title>
        <authorList>
            <person name="Hensen N."/>
            <person name="Bonometti L."/>
            <person name="Westerberg I."/>
            <person name="Brannstrom I.O."/>
            <person name="Guillou S."/>
            <person name="Cros-Aarteil S."/>
            <person name="Calhoun S."/>
            <person name="Haridas S."/>
            <person name="Kuo A."/>
            <person name="Mondo S."/>
            <person name="Pangilinan J."/>
            <person name="Riley R."/>
            <person name="LaButti K."/>
            <person name="Andreopoulos B."/>
            <person name="Lipzen A."/>
            <person name="Chen C."/>
            <person name="Yan M."/>
            <person name="Daum C."/>
            <person name="Ng V."/>
            <person name="Clum A."/>
            <person name="Steindorff A."/>
            <person name="Ohm R.A."/>
            <person name="Martin F."/>
            <person name="Silar P."/>
            <person name="Natvig D.O."/>
            <person name="Lalanne C."/>
            <person name="Gautier V."/>
            <person name="Ament-Velasquez S.L."/>
            <person name="Kruys A."/>
            <person name="Hutchinson M.I."/>
            <person name="Powell A.J."/>
            <person name="Barry K."/>
            <person name="Miller A.N."/>
            <person name="Grigoriev I.V."/>
            <person name="Debuchy R."/>
            <person name="Gladieux P."/>
            <person name="Hiltunen Thoren M."/>
            <person name="Johannesson H."/>
        </authorList>
    </citation>
    <scope>NUCLEOTIDE SEQUENCE</scope>
    <source>
        <strain evidence="2">CBS 232.78</strain>
    </source>
</reference>
<dbReference type="Proteomes" id="UP001285441">
    <property type="component" value="Unassembled WGS sequence"/>
</dbReference>
<sequence length="385" mass="42937">MNKTAEPPLKRWSAFKARTCPTLTFPTSGKAMGIIIFALRLFSNVFYIYVQRQIRPYLSGPTVVATLFLVFDTPAVVAALWLIVRAKGRRRFLGVMFGGHEFAMYFVFPMLVIHAAYVIGVVSYFVDYQFRPANLESGWVFTPVSLVVFGLMVWVARSEPEQLDVGEEEERLVGRRESELPAYTPIFDDASRGPWGSALMLSRVSAGSVLGSTLALVMVAGLGIEPSAQNILDFRLQTVVLTNTTAEMAVAAEDYDSEAFAEIRKEHQWLYGYRAFDDPYGNTINHLMGNRLVTADKSANYTISSTSALELFKILDGLLSQEAYDNFLPLYSSQKEYEDIIDSITKANLLILDADILESVANNLAETLTNVMRNSASEEATMQMQ</sequence>
<evidence type="ECO:0000313" key="2">
    <source>
        <dbReference type="EMBL" id="KAK3367838.1"/>
    </source>
</evidence>
<reference evidence="2" key="2">
    <citation type="submission" date="2023-06" db="EMBL/GenBank/DDBJ databases">
        <authorList>
            <consortium name="Lawrence Berkeley National Laboratory"/>
            <person name="Haridas S."/>
            <person name="Hensen N."/>
            <person name="Bonometti L."/>
            <person name="Westerberg I."/>
            <person name="Brannstrom I.O."/>
            <person name="Guillou S."/>
            <person name="Cros-Aarteil S."/>
            <person name="Calhoun S."/>
            <person name="Kuo A."/>
            <person name="Mondo S."/>
            <person name="Pangilinan J."/>
            <person name="Riley R."/>
            <person name="LaButti K."/>
            <person name="Andreopoulos B."/>
            <person name="Lipzen A."/>
            <person name="Chen C."/>
            <person name="Yanf M."/>
            <person name="Daum C."/>
            <person name="Ng V."/>
            <person name="Clum A."/>
            <person name="Steindorff A."/>
            <person name="Ohm R."/>
            <person name="Martin F."/>
            <person name="Silar P."/>
            <person name="Natvig D."/>
            <person name="Lalanne C."/>
            <person name="Gautier V."/>
            <person name="Ament-velasquez S.L."/>
            <person name="Kruys A."/>
            <person name="Hutchinson M.I."/>
            <person name="Powell A.J."/>
            <person name="Barry K."/>
            <person name="Miller A.N."/>
            <person name="Grigoriev I.V."/>
            <person name="Debuchy R."/>
            <person name="Gladieux P."/>
            <person name="Thoren M.H."/>
            <person name="Johannesson H."/>
        </authorList>
    </citation>
    <scope>NUCLEOTIDE SEQUENCE</scope>
    <source>
        <strain evidence="2">CBS 232.78</strain>
    </source>
</reference>
<gene>
    <name evidence="2" type="ORF">B0H63DRAFT_565718</name>
</gene>
<evidence type="ECO:0000256" key="1">
    <source>
        <dbReference type="SAM" id="Phobius"/>
    </source>
</evidence>
<feature type="transmembrane region" description="Helical" evidence="1">
    <location>
        <begin position="138"/>
        <end position="156"/>
    </location>
</feature>
<feature type="transmembrane region" description="Helical" evidence="1">
    <location>
        <begin position="62"/>
        <end position="83"/>
    </location>
</feature>
<evidence type="ECO:0000313" key="3">
    <source>
        <dbReference type="Proteomes" id="UP001285441"/>
    </source>
</evidence>
<protein>
    <submittedName>
        <fullName evidence="2">Uncharacterized protein</fullName>
    </submittedName>
</protein>
<keyword evidence="3" id="KW-1185">Reference proteome</keyword>
<dbReference type="AlphaFoldDB" id="A0AAE0K0L7"/>